<keyword evidence="3" id="KW-1185">Reference proteome</keyword>
<feature type="transmembrane region" description="Helical" evidence="1">
    <location>
        <begin position="163"/>
        <end position="182"/>
    </location>
</feature>
<keyword evidence="1" id="KW-1133">Transmembrane helix</keyword>
<gene>
    <name evidence="2" type="ORF">J4050_10670</name>
</gene>
<organism evidence="2 3">
    <name type="scientific">Winogradskyella pelagia</name>
    <dbReference type="NCBI Taxonomy" id="2819984"/>
    <lineage>
        <taxon>Bacteria</taxon>
        <taxon>Pseudomonadati</taxon>
        <taxon>Bacteroidota</taxon>
        <taxon>Flavobacteriia</taxon>
        <taxon>Flavobacteriales</taxon>
        <taxon>Flavobacteriaceae</taxon>
        <taxon>Winogradskyella</taxon>
    </lineage>
</organism>
<accession>A0ABS3T397</accession>
<keyword evidence="1" id="KW-0472">Membrane</keyword>
<reference evidence="2 3" key="1">
    <citation type="submission" date="2021-03" db="EMBL/GenBank/DDBJ databases">
        <title>Winogradskyella sp. nov., isolated from costal sediment.</title>
        <authorList>
            <person name="Gao C."/>
        </authorList>
    </citation>
    <scope>NUCLEOTIDE SEQUENCE [LARGE SCALE GENOMIC DNA]</scope>
    <source>
        <strain evidence="2 3">DF17</strain>
    </source>
</reference>
<evidence type="ECO:0000313" key="3">
    <source>
        <dbReference type="Proteomes" id="UP000676776"/>
    </source>
</evidence>
<feature type="transmembrane region" description="Helical" evidence="1">
    <location>
        <begin position="219"/>
        <end position="237"/>
    </location>
</feature>
<feature type="transmembrane region" description="Helical" evidence="1">
    <location>
        <begin position="36"/>
        <end position="54"/>
    </location>
</feature>
<comment type="caution">
    <text evidence="2">The sequence shown here is derived from an EMBL/GenBank/DDBJ whole genome shotgun (WGS) entry which is preliminary data.</text>
</comment>
<proteinExistence type="predicted"/>
<sequence length="338" mass="38027">MQYNNKLIINRLTALWALNECGIGGFMHAFSSPFTGIIVGGVSILLITLIASYAKNLRSTLIKALIIVLLVKLSVSPHSPLPAYLAVSFQGILGIILFSLLPVNRVTIVLLGVLTYLESALQKVIVLTIIYGQSLWNAIDSYGAWISTKFNSLALNISSKHLILVYLIFYGVSGFLAGLLILRVYKAVHSIKLPNNFNPPVLDIATDPKTKHPKKKRKLILFWCITVVVILLPLIFFNSNNNNNGWKTGLYVVARSLIIIGTWYIILGPLTLKLLNKFLQKRRSQYQTELQQTLLLLPHLKSIVNYVWKESKSLKGLNRVQYFISRSIVYSFHFKTSK</sequence>
<dbReference type="EMBL" id="JAGEVF010000008">
    <property type="protein sequence ID" value="MBO3117213.1"/>
    <property type="molecule type" value="Genomic_DNA"/>
</dbReference>
<feature type="transmembrane region" description="Helical" evidence="1">
    <location>
        <begin position="61"/>
        <end position="77"/>
    </location>
</feature>
<feature type="transmembrane region" description="Helical" evidence="1">
    <location>
        <begin position="12"/>
        <end position="30"/>
    </location>
</feature>
<protein>
    <submittedName>
        <fullName evidence="2">Uncharacterized protein</fullName>
    </submittedName>
</protein>
<feature type="transmembrane region" description="Helical" evidence="1">
    <location>
        <begin position="249"/>
        <end position="275"/>
    </location>
</feature>
<name>A0ABS3T397_9FLAO</name>
<evidence type="ECO:0000313" key="2">
    <source>
        <dbReference type="EMBL" id="MBO3117213.1"/>
    </source>
</evidence>
<dbReference type="RefSeq" id="WP_208154577.1">
    <property type="nucleotide sequence ID" value="NZ_JAGEVF010000008.1"/>
</dbReference>
<dbReference type="Proteomes" id="UP000676776">
    <property type="component" value="Unassembled WGS sequence"/>
</dbReference>
<keyword evidence="1" id="KW-0812">Transmembrane</keyword>
<evidence type="ECO:0000256" key="1">
    <source>
        <dbReference type="SAM" id="Phobius"/>
    </source>
</evidence>